<dbReference type="Proteomes" id="UP000796880">
    <property type="component" value="Unassembled WGS sequence"/>
</dbReference>
<dbReference type="SUPFAM" id="SSF52047">
    <property type="entry name" value="RNI-like"/>
    <property type="match status" value="1"/>
</dbReference>
<dbReference type="PANTHER" id="PTHR34223">
    <property type="entry name" value="OS11G0201299 PROTEIN"/>
    <property type="match status" value="1"/>
</dbReference>
<comment type="caution">
    <text evidence="2">The sequence shown here is derived from an EMBL/GenBank/DDBJ whole genome shotgun (WGS) entry which is preliminary data.</text>
</comment>
<dbReference type="Gene3D" id="1.20.1280.50">
    <property type="match status" value="1"/>
</dbReference>
<dbReference type="InterPro" id="IPR055411">
    <property type="entry name" value="LRR_FXL15/At3g58940/PEG3-like"/>
</dbReference>
<dbReference type="PANTHER" id="PTHR34223:SF51">
    <property type="entry name" value="OS06G0556300 PROTEIN"/>
    <property type="match status" value="1"/>
</dbReference>
<dbReference type="PROSITE" id="PS50181">
    <property type="entry name" value="FBOX"/>
    <property type="match status" value="1"/>
</dbReference>
<feature type="domain" description="F-box" evidence="1">
    <location>
        <begin position="25"/>
        <end position="61"/>
    </location>
</feature>
<proteinExistence type="predicted"/>
<accession>A0A8K0MQY1</accession>
<dbReference type="InterPro" id="IPR036047">
    <property type="entry name" value="F-box-like_dom_sf"/>
</dbReference>
<dbReference type="SUPFAM" id="SSF81383">
    <property type="entry name" value="F-box domain"/>
    <property type="match status" value="1"/>
</dbReference>
<dbReference type="OrthoDB" id="1166558at2759"/>
<dbReference type="Pfam" id="PF24758">
    <property type="entry name" value="LRR_At5g56370"/>
    <property type="match status" value="1"/>
</dbReference>
<dbReference type="SMART" id="SM00256">
    <property type="entry name" value="FBOX"/>
    <property type="match status" value="1"/>
</dbReference>
<dbReference type="EMBL" id="VOIH02000001">
    <property type="protein sequence ID" value="KAF3455541.1"/>
    <property type="molecule type" value="Genomic_DNA"/>
</dbReference>
<dbReference type="AlphaFoldDB" id="A0A8K0MQY1"/>
<dbReference type="InterPro" id="IPR032675">
    <property type="entry name" value="LRR_dom_sf"/>
</dbReference>
<evidence type="ECO:0000313" key="2">
    <source>
        <dbReference type="EMBL" id="KAF3455541.1"/>
    </source>
</evidence>
<dbReference type="Pfam" id="PF00646">
    <property type="entry name" value="F-box"/>
    <property type="match status" value="1"/>
</dbReference>
<dbReference type="Gene3D" id="3.80.10.10">
    <property type="entry name" value="Ribonuclease Inhibitor"/>
    <property type="match status" value="1"/>
</dbReference>
<protein>
    <recommendedName>
        <fullName evidence="1">F-box domain-containing protein</fullName>
    </recommendedName>
</protein>
<dbReference type="InterPro" id="IPR001810">
    <property type="entry name" value="F-box_dom"/>
</dbReference>
<reference evidence="2" key="1">
    <citation type="submission" date="2020-03" db="EMBL/GenBank/DDBJ databases">
        <title>A high-quality chromosome-level genome assembly of a woody plant with both climbing and erect habits, Rhamnella rubrinervis.</title>
        <authorList>
            <person name="Lu Z."/>
            <person name="Yang Y."/>
            <person name="Zhu X."/>
            <person name="Sun Y."/>
        </authorList>
    </citation>
    <scope>NUCLEOTIDE SEQUENCE</scope>
    <source>
        <strain evidence="2">BYM</strain>
        <tissue evidence="2">Leaf</tissue>
    </source>
</reference>
<keyword evidence="3" id="KW-1185">Reference proteome</keyword>
<evidence type="ECO:0000259" key="1">
    <source>
        <dbReference type="PROSITE" id="PS50181"/>
    </source>
</evidence>
<evidence type="ECO:0000313" key="3">
    <source>
        <dbReference type="Proteomes" id="UP000796880"/>
    </source>
</evidence>
<dbReference type="InterPro" id="IPR053197">
    <property type="entry name" value="F-box_SCFL_complex_component"/>
</dbReference>
<organism evidence="2 3">
    <name type="scientific">Rhamnella rubrinervis</name>
    <dbReference type="NCBI Taxonomy" id="2594499"/>
    <lineage>
        <taxon>Eukaryota</taxon>
        <taxon>Viridiplantae</taxon>
        <taxon>Streptophyta</taxon>
        <taxon>Embryophyta</taxon>
        <taxon>Tracheophyta</taxon>
        <taxon>Spermatophyta</taxon>
        <taxon>Magnoliopsida</taxon>
        <taxon>eudicotyledons</taxon>
        <taxon>Gunneridae</taxon>
        <taxon>Pentapetalae</taxon>
        <taxon>rosids</taxon>
        <taxon>fabids</taxon>
        <taxon>Rosales</taxon>
        <taxon>Rhamnaceae</taxon>
        <taxon>rhamnoid group</taxon>
        <taxon>Rhamneae</taxon>
        <taxon>Rhamnella</taxon>
    </lineage>
</organism>
<gene>
    <name evidence="2" type="ORF">FNV43_RR00172</name>
</gene>
<sequence>MARKRLKKNCGGMEEKENMPNIGNDDLLSQLPDSLIHHIFSFLPTIYFVRMSIVSRYWNGMWLSAPFIYLDDLRKFNKKTRNRDKFFKFVSNTLRYHKLYKKVPETSIISFKFHTSYSFIGSASSRLKGWLNFVIQRNVKELDLNVRSYCLPQFILNASSLTVLKLSGLNLKDLSLSNFPCLKVLSFNYLTFDAQSLQNVISICPVIEDLEVRGRSWMDHIDFAVSNTLKYLSLFAVKFSRLWLEGLISGLPLLERLGLEYCHDAINISVHSHSLKSLYYYGCLSNISIHSHSLKVLSIIVDSSSFEATFIASNLICLRLVCGAKAVISFEAPNLLEADLTLHEDHSMHPNDDIVRFLSNFNSMKKMVLCICEKDIIFSENIRRTCAPPLPNLKHLKVKIKDVHNELRKSELMESLFWCAPSVETPEIEESRDY</sequence>
<name>A0A8K0MQY1_9ROSA</name>